<dbReference type="Gene3D" id="3.30.428.10">
    <property type="entry name" value="HIT-like"/>
    <property type="match status" value="1"/>
</dbReference>
<dbReference type="Proteomes" id="UP000001568">
    <property type="component" value="Chromosome 9"/>
</dbReference>
<dbReference type="HOGENOM" id="CLU_041045_3_0_1"/>
<dbReference type="GO" id="GO:0000290">
    <property type="term" value="P:deadenylation-dependent decapping of nuclear-transcribed mRNA"/>
    <property type="evidence" value="ECO:0007669"/>
    <property type="project" value="InterPro"/>
</dbReference>
<dbReference type="GO" id="GO:0016787">
    <property type="term" value="F:hydrolase activity"/>
    <property type="evidence" value="ECO:0007669"/>
    <property type="project" value="InterPro"/>
</dbReference>
<dbReference type="Gramene" id="ABO97977">
    <property type="protein sequence ID" value="ABO97977"/>
    <property type="gene ID" value="OSTLU_34772"/>
</dbReference>
<gene>
    <name evidence="1" type="ORF">OSTLU_34772</name>
</gene>
<dbReference type="InterPro" id="IPR008594">
    <property type="entry name" value="DcpS/DCS2"/>
</dbReference>
<dbReference type="GO" id="GO:0000340">
    <property type="term" value="F:RNA 7-methylguanosine cap binding"/>
    <property type="evidence" value="ECO:0007669"/>
    <property type="project" value="TreeGrafter"/>
</dbReference>
<protein>
    <recommendedName>
        <fullName evidence="3">HIT domain-containing protein</fullName>
    </recommendedName>
</protein>
<evidence type="ECO:0000313" key="2">
    <source>
        <dbReference type="Proteomes" id="UP000001568"/>
    </source>
</evidence>
<dbReference type="GO" id="GO:0000932">
    <property type="term" value="C:P-body"/>
    <property type="evidence" value="ECO:0007669"/>
    <property type="project" value="TreeGrafter"/>
</dbReference>
<dbReference type="eggNOG" id="KOG3969">
    <property type="taxonomic scope" value="Eukaryota"/>
</dbReference>
<evidence type="ECO:0008006" key="3">
    <source>
        <dbReference type="Google" id="ProtNLM"/>
    </source>
</evidence>
<dbReference type="GeneID" id="5003621"/>
<dbReference type="AlphaFoldDB" id="A4S248"/>
<dbReference type="PANTHER" id="PTHR12978:SF0">
    <property type="entry name" value="M7GPPPX DIPHOSPHATASE"/>
    <property type="match status" value="1"/>
</dbReference>
<dbReference type="GO" id="GO:0005634">
    <property type="term" value="C:nucleus"/>
    <property type="evidence" value="ECO:0007669"/>
    <property type="project" value="TreeGrafter"/>
</dbReference>
<dbReference type="RefSeq" id="XP_001419684.1">
    <property type="nucleotide sequence ID" value="XM_001419647.1"/>
</dbReference>
<dbReference type="InterPro" id="IPR036265">
    <property type="entry name" value="HIT-like_sf"/>
</dbReference>
<dbReference type="Pfam" id="PF11969">
    <property type="entry name" value="DcpS_C"/>
    <property type="match status" value="1"/>
</dbReference>
<reference evidence="1 2" key="1">
    <citation type="journal article" date="2007" name="Proc. Natl. Acad. Sci. U.S.A.">
        <title>The tiny eukaryote Ostreococcus provides genomic insights into the paradox of plankton speciation.</title>
        <authorList>
            <person name="Palenik B."/>
            <person name="Grimwood J."/>
            <person name="Aerts A."/>
            <person name="Rouze P."/>
            <person name="Salamov A."/>
            <person name="Putnam N."/>
            <person name="Dupont C."/>
            <person name="Jorgensen R."/>
            <person name="Derelle E."/>
            <person name="Rombauts S."/>
            <person name="Zhou K."/>
            <person name="Otillar R."/>
            <person name="Merchant S.S."/>
            <person name="Podell S."/>
            <person name="Gaasterland T."/>
            <person name="Napoli C."/>
            <person name="Gendler K."/>
            <person name="Manuell A."/>
            <person name="Tai V."/>
            <person name="Vallon O."/>
            <person name="Piganeau G."/>
            <person name="Jancek S."/>
            <person name="Heijde M."/>
            <person name="Jabbari K."/>
            <person name="Bowler C."/>
            <person name="Lohr M."/>
            <person name="Robbens S."/>
            <person name="Werner G."/>
            <person name="Dubchak I."/>
            <person name="Pazour G.J."/>
            <person name="Ren Q."/>
            <person name="Paulsen I."/>
            <person name="Delwiche C."/>
            <person name="Schmutz J."/>
            <person name="Rokhsar D."/>
            <person name="Van de Peer Y."/>
            <person name="Moreau H."/>
            <person name="Grigoriev I.V."/>
        </authorList>
    </citation>
    <scope>NUCLEOTIDE SEQUENCE [LARGE SCALE GENOMIC DNA]</scope>
    <source>
        <strain evidence="1 2">CCE9901</strain>
    </source>
</reference>
<dbReference type="EMBL" id="CP000589">
    <property type="protein sequence ID" value="ABO97977.1"/>
    <property type="molecule type" value="Genomic_DNA"/>
</dbReference>
<evidence type="ECO:0000313" key="1">
    <source>
        <dbReference type="EMBL" id="ABO97977.1"/>
    </source>
</evidence>
<keyword evidence="2" id="KW-1185">Reference proteome</keyword>
<accession>A4S248</accession>
<dbReference type="KEGG" id="olu:OSTLU_34772"/>
<dbReference type="OrthoDB" id="10264956at2759"/>
<organism evidence="1 2">
    <name type="scientific">Ostreococcus lucimarinus (strain CCE9901)</name>
    <dbReference type="NCBI Taxonomy" id="436017"/>
    <lineage>
        <taxon>Eukaryota</taxon>
        <taxon>Viridiplantae</taxon>
        <taxon>Chlorophyta</taxon>
        <taxon>Mamiellophyceae</taxon>
        <taxon>Mamiellales</taxon>
        <taxon>Bathycoccaceae</taxon>
        <taxon>Ostreococcus</taxon>
    </lineage>
</organism>
<dbReference type="SUPFAM" id="SSF54197">
    <property type="entry name" value="HIT-like"/>
    <property type="match status" value="1"/>
</dbReference>
<proteinExistence type="predicted"/>
<name>A4S248_OSTLU</name>
<sequence>MLERIRLRSRAPYSGAEYGYYVGELAPSTSASSGGEDVECDVLYPGCLLDADETSRAKLLKKHITRSSTQKLVCVRETPELYAKAHEKYIASIPREATAWVRKILSLEKERERLLHCDDDFLLNVDSKWTTHPDCDGADRATWRAHSSVTDLYCLGLCVREDFKSLRDARAEHLPLLRAMLRKGRAVIEDIYGVNAEEMRVFVHYPPQFYHFHVHYQALSAKEQGCACERAHSLEDIIDNLERDGDHYARANLSLKMGERDALYAFYNDAATRA</sequence>
<dbReference type="STRING" id="436017.A4S248"/>
<dbReference type="PANTHER" id="PTHR12978">
    <property type="entry name" value="HISTIDINE TRIAD HIT PROTEIN MEMBER"/>
    <property type="match status" value="1"/>
</dbReference>